<dbReference type="RefSeq" id="WP_259971941.1">
    <property type="nucleotide sequence ID" value="NZ_CP081070.1"/>
</dbReference>
<feature type="domain" description="Signal transduction histidine kinase HWE region" evidence="10">
    <location>
        <begin position="192"/>
        <end position="275"/>
    </location>
</feature>
<dbReference type="GO" id="GO:0004673">
    <property type="term" value="F:protein histidine kinase activity"/>
    <property type="evidence" value="ECO:0007669"/>
    <property type="project" value="UniProtKB-EC"/>
</dbReference>
<evidence type="ECO:0000313" key="13">
    <source>
        <dbReference type="Proteomes" id="UP001058184"/>
    </source>
</evidence>
<dbReference type="InterPro" id="IPR036890">
    <property type="entry name" value="HATPase_C_sf"/>
</dbReference>
<dbReference type="PANTHER" id="PTHR41523">
    <property type="entry name" value="TWO-COMPONENT SYSTEM SENSOR PROTEIN"/>
    <property type="match status" value="1"/>
</dbReference>
<keyword evidence="4" id="KW-0808">Transferase</keyword>
<accession>A0A9Q9M1K1</accession>
<evidence type="ECO:0000256" key="9">
    <source>
        <dbReference type="SAM" id="Phobius"/>
    </source>
</evidence>
<dbReference type="Proteomes" id="UP001058184">
    <property type="component" value="Chromosome"/>
</dbReference>
<comment type="catalytic activity">
    <reaction evidence="1">
        <text>ATP + protein L-histidine = ADP + protein N-phospho-L-histidine.</text>
        <dbReference type="EC" id="2.7.13.3"/>
    </reaction>
</comment>
<keyword evidence="8" id="KW-0175">Coiled coil</keyword>
<feature type="transmembrane region" description="Helical" evidence="9">
    <location>
        <begin position="38"/>
        <end position="64"/>
    </location>
</feature>
<dbReference type="EC" id="2.7.13.3" evidence="2"/>
<evidence type="ECO:0000256" key="4">
    <source>
        <dbReference type="ARBA" id="ARBA00022679"/>
    </source>
</evidence>
<reference evidence="11" key="1">
    <citation type="submission" date="2021-08" db="EMBL/GenBank/DDBJ databases">
        <authorList>
            <person name="Nwanade C."/>
            <person name="Wang M."/>
            <person name="Masoudi A."/>
            <person name="Yu Z."/>
            <person name="Liu J."/>
        </authorList>
    </citation>
    <scope>NUCLEOTIDE SEQUENCE</scope>
    <source>
        <strain evidence="11">S122</strain>
        <strain evidence="12">S141</strain>
    </source>
</reference>
<evidence type="ECO:0000256" key="7">
    <source>
        <dbReference type="ARBA" id="ARBA00022840"/>
    </source>
</evidence>
<evidence type="ECO:0000259" key="10">
    <source>
        <dbReference type="SMART" id="SM00911"/>
    </source>
</evidence>
<dbReference type="KEGG" id="lcae:K3721_04065"/>
<evidence type="ECO:0000313" key="12">
    <source>
        <dbReference type="EMBL" id="UWQ59317.1"/>
    </source>
</evidence>
<keyword evidence="3" id="KW-0597">Phosphoprotein</keyword>
<keyword evidence="6" id="KW-0418">Kinase</keyword>
<sequence length="413" mass="44994">MVPADIGSPTGLEIAALQTLLDFTQYMPHGMCLLWEPWLLILWAGSDMLIFLAYFAIPLALLKVLRQRTDLKHRGLVWLFASFILLCGLTHALSIVTLWWPIYPVHGFVKLATALVSASTAVVLFKLIPVLVAIPSRRELELANSKLLDEVAAHEATLNVLRQARHELEVQVEERTAELRNVNAKLAVTAREAVHRSHNMIAVVSSMARQSARGVSDVSQFIDTFTGRLNALASATQTVMKEPTGASADLADIVRSQLEPVLLTFGDRMSVEGPEVATGQEAAQQISLALHELATNAQKYGSLNAEDARIRVSWSLSGDSAGEKRLQLRWEEDVPQLPEEALDGAGTGRTGFGTRLLTQIVPSMLQGTARRTVDGGKLVYELDVPLAALAEAEGQAEHVKLASRIVGQDFGFA</sequence>
<evidence type="ECO:0000256" key="5">
    <source>
        <dbReference type="ARBA" id="ARBA00022741"/>
    </source>
</evidence>
<dbReference type="GO" id="GO:0005524">
    <property type="term" value="F:ATP binding"/>
    <property type="evidence" value="ECO:0007669"/>
    <property type="project" value="UniProtKB-KW"/>
</dbReference>
<dbReference type="PANTHER" id="PTHR41523:SF7">
    <property type="entry name" value="HISTIDINE KINASE"/>
    <property type="match status" value="1"/>
</dbReference>
<dbReference type="SMART" id="SM00911">
    <property type="entry name" value="HWE_HK"/>
    <property type="match status" value="1"/>
</dbReference>
<dbReference type="Proteomes" id="UP001058713">
    <property type="component" value="Chromosome"/>
</dbReference>
<evidence type="ECO:0000256" key="3">
    <source>
        <dbReference type="ARBA" id="ARBA00022553"/>
    </source>
</evidence>
<evidence type="ECO:0000256" key="2">
    <source>
        <dbReference type="ARBA" id="ARBA00012438"/>
    </source>
</evidence>
<keyword evidence="9" id="KW-0812">Transmembrane</keyword>
<protein>
    <recommendedName>
        <fullName evidence="2">histidine kinase</fullName>
        <ecNumber evidence="2">2.7.13.3</ecNumber>
    </recommendedName>
</protein>
<dbReference type="EMBL" id="CP081070">
    <property type="protein sequence ID" value="UWQ54712.1"/>
    <property type="molecule type" value="Genomic_DNA"/>
</dbReference>
<dbReference type="Gene3D" id="3.30.565.10">
    <property type="entry name" value="Histidine kinase-like ATPase, C-terminal domain"/>
    <property type="match status" value="1"/>
</dbReference>
<feature type="transmembrane region" description="Helical" evidence="9">
    <location>
        <begin position="112"/>
        <end position="134"/>
    </location>
</feature>
<keyword evidence="7" id="KW-0067">ATP-binding</keyword>
<keyword evidence="5" id="KW-0547">Nucleotide-binding</keyword>
<evidence type="ECO:0000313" key="14">
    <source>
        <dbReference type="Proteomes" id="UP001058713"/>
    </source>
</evidence>
<dbReference type="InterPro" id="IPR011102">
    <property type="entry name" value="Sig_transdc_His_kinase_HWE"/>
</dbReference>
<keyword evidence="9" id="KW-1133">Transmembrane helix</keyword>
<dbReference type="Pfam" id="PF25487">
    <property type="entry name" value="ETR1_N"/>
    <property type="match status" value="1"/>
</dbReference>
<evidence type="ECO:0000256" key="1">
    <source>
        <dbReference type="ARBA" id="ARBA00000085"/>
    </source>
</evidence>
<feature type="coiled-coil region" evidence="8">
    <location>
        <begin position="137"/>
        <end position="185"/>
    </location>
</feature>
<keyword evidence="9" id="KW-0472">Membrane</keyword>
<name>A0A9Q9M1K1_LEICA</name>
<dbReference type="Pfam" id="PF07536">
    <property type="entry name" value="HWE_HK"/>
    <property type="match status" value="1"/>
</dbReference>
<dbReference type="AlphaFoldDB" id="A0A9Q9M1K1"/>
<dbReference type="InterPro" id="IPR058544">
    <property type="entry name" value="ETR1_N"/>
</dbReference>
<organism evidence="11 14">
    <name type="scientific">Leisingera caerulea</name>
    <name type="common">Phaeobacter caeruleus</name>
    <dbReference type="NCBI Taxonomy" id="506591"/>
    <lineage>
        <taxon>Bacteria</taxon>
        <taxon>Pseudomonadati</taxon>
        <taxon>Pseudomonadota</taxon>
        <taxon>Alphaproteobacteria</taxon>
        <taxon>Rhodobacterales</taxon>
        <taxon>Roseobacteraceae</taxon>
        <taxon>Leisingera</taxon>
    </lineage>
</organism>
<evidence type="ECO:0000313" key="11">
    <source>
        <dbReference type="EMBL" id="UWQ54712.1"/>
    </source>
</evidence>
<evidence type="ECO:0000256" key="8">
    <source>
        <dbReference type="SAM" id="Coils"/>
    </source>
</evidence>
<gene>
    <name evidence="11" type="ORF">K3721_04065</name>
    <name evidence="12" type="ORF">K3722_04100</name>
</gene>
<dbReference type="EMBL" id="CP081078">
    <property type="protein sequence ID" value="UWQ59317.1"/>
    <property type="molecule type" value="Genomic_DNA"/>
</dbReference>
<keyword evidence="13" id="KW-1185">Reference proteome</keyword>
<evidence type="ECO:0000256" key="6">
    <source>
        <dbReference type="ARBA" id="ARBA00022777"/>
    </source>
</evidence>
<proteinExistence type="predicted"/>
<feature type="transmembrane region" description="Helical" evidence="9">
    <location>
        <begin position="76"/>
        <end position="100"/>
    </location>
</feature>